<feature type="chain" id="PRO_5011447680" evidence="1">
    <location>
        <begin position="21"/>
        <end position="470"/>
    </location>
</feature>
<name>A0A1I4XP73_CHROL</name>
<feature type="signal peptide" evidence="1">
    <location>
        <begin position="1"/>
        <end position="20"/>
    </location>
</feature>
<evidence type="ECO:0000313" key="3">
    <source>
        <dbReference type="EMBL" id="SFN27426.1"/>
    </source>
</evidence>
<dbReference type="RefSeq" id="WP_090024284.1">
    <property type="nucleotide sequence ID" value="NZ_FOVD01000002.1"/>
</dbReference>
<feature type="domain" description="Tail specific protease" evidence="2">
    <location>
        <begin position="185"/>
        <end position="441"/>
    </location>
</feature>
<keyword evidence="3" id="KW-0645">Protease</keyword>
<keyword evidence="4" id="KW-1185">Reference proteome</keyword>
<keyword evidence="1" id="KW-0732">Signal</keyword>
<dbReference type="Gene3D" id="3.30.750.44">
    <property type="match status" value="1"/>
</dbReference>
<dbReference type="Gene3D" id="3.90.226.10">
    <property type="entry name" value="2-enoyl-CoA Hydratase, Chain A, domain 1"/>
    <property type="match status" value="1"/>
</dbReference>
<reference evidence="4" key="1">
    <citation type="submission" date="2016-10" db="EMBL/GenBank/DDBJ databases">
        <authorList>
            <person name="Varghese N."/>
            <person name="Submissions S."/>
        </authorList>
    </citation>
    <scope>NUCLEOTIDE SEQUENCE [LARGE SCALE GENOMIC DNA]</scope>
    <source>
        <strain evidence="4">DSM 25575</strain>
    </source>
</reference>
<dbReference type="AlphaFoldDB" id="A0A1I4XP73"/>
<proteinExistence type="predicted"/>
<dbReference type="EMBL" id="FOVD01000002">
    <property type="protein sequence ID" value="SFN27426.1"/>
    <property type="molecule type" value="Genomic_DNA"/>
</dbReference>
<dbReference type="InterPro" id="IPR029045">
    <property type="entry name" value="ClpP/crotonase-like_dom_sf"/>
</dbReference>
<accession>A0A1I4XP73</accession>
<gene>
    <name evidence="3" type="ORF">SAMN05421594_1988</name>
</gene>
<keyword evidence="3" id="KW-0378">Hydrolase</keyword>
<dbReference type="OrthoDB" id="5480566at2"/>
<dbReference type="GO" id="GO:0030288">
    <property type="term" value="C:outer membrane-bounded periplasmic space"/>
    <property type="evidence" value="ECO:0007669"/>
    <property type="project" value="TreeGrafter"/>
</dbReference>
<dbReference type="GO" id="GO:0004175">
    <property type="term" value="F:endopeptidase activity"/>
    <property type="evidence" value="ECO:0007669"/>
    <property type="project" value="TreeGrafter"/>
</dbReference>
<dbReference type="GO" id="GO:0008236">
    <property type="term" value="F:serine-type peptidase activity"/>
    <property type="evidence" value="ECO:0007669"/>
    <property type="project" value="InterPro"/>
</dbReference>
<evidence type="ECO:0000259" key="2">
    <source>
        <dbReference type="SMART" id="SM00245"/>
    </source>
</evidence>
<dbReference type="Pfam" id="PF03572">
    <property type="entry name" value="Peptidase_S41"/>
    <property type="match status" value="1"/>
</dbReference>
<dbReference type="SMART" id="SM00245">
    <property type="entry name" value="TSPc"/>
    <property type="match status" value="1"/>
</dbReference>
<dbReference type="PANTHER" id="PTHR32060:SF30">
    <property type="entry name" value="CARBOXY-TERMINAL PROCESSING PROTEASE CTPA"/>
    <property type="match status" value="1"/>
</dbReference>
<dbReference type="PANTHER" id="PTHR32060">
    <property type="entry name" value="TAIL-SPECIFIC PROTEASE"/>
    <property type="match status" value="1"/>
</dbReference>
<protein>
    <submittedName>
        <fullName evidence="3">C-terminal processing protease CtpA/Prc, contains a PDZ domain</fullName>
    </submittedName>
</protein>
<evidence type="ECO:0000313" key="4">
    <source>
        <dbReference type="Proteomes" id="UP000198769"/>
    </source>
</evidence>
<dbReference type="GO" id="GO:0006508">
    <property type="term" value="P:proteolysis"/>
    <property type="evidence" value="ECO:0007669"/>
    <property type="project" value="UniProtKB-KW"/>
</dbReference>
<dbReference type="SUPFAM" id="SSF52096">
    <property type="entry name" value="ClpP/crotonase"/>
    <property type="match status" value="1"/>
</dbReference>
<sequence length="470" mass="52971">MKNKISIVCLLLFIGSALSAQIPNKLTLNEKIYGLSKFWSDVEYNFVYLYKTDQPKWDKAYREAIVNIQKTENDYQYYKELKKLCAVLKDGHTQVYFPEDIENKIMVSMFGEYRLFLMNVQGRVYVIGTNKSKEKEIPLGSEIITVNGLSTAEYQDKFVKPYISSSTVSYLNFKAGVNLLEGVNGDTYDVEIKTPKGDIRKLHLTHSKTEETAVNPEALPNQSLFEFKWLKNNIAYVKISSFENSSVVKDFESRMAELRNAKGIILDIRNNGGGSSKNSKNIAKYFVKGDTIYGAKNYSRKIIPTERALGSFLTPKDTIAGKTEWGLSKQETTDLFKAYSGSKFHEFEYKPQVIEPVEKLNVPTVVLTSVLTASAAEDFLIYLYNQKNITRVGDYSNGSTGQPLQIELPGSGSAIICTKKVTLPDGEEFIGVGIKPHIFAERNLNDTLYPVKFDSQLEAGINYLKGTLKN</sequence>
<organism evidence="3 4">
    <name type="scientific">Chryseobacterium oleae</name>
    <dbReference type="NCBI Taxonomy" id="491207"/>
    <lineage>
        <taxon>Bacteria</taxon>
        <taxon>Pseudomonadati</taxon>
        <taxon>Bacteroidota</taxon>
        <taxon>Flavobacteriia</taxon>
        <taxon>Flavobacteriales</taxon>
        <taxon>Weeksellaceae</taxon>
        <taxon>Chryseobacterium group</taxon>
        <taxon>Chryseobacterium</taxon>
    </lineage>
</organism>
<dbReference type="InterPro" id="IPR005151">
    <property type="entry name" value="Tail-specific_protease"/>
</dbReference>
<evidence type="ECO:0000256" key="1">
    <source>
        <dbReference type="SAM" id="SignalP"/>
    </source>
</evidence>
<dbReference type="GO" id="GO:0007165">
    <property type="term" value="P:signal transduction"/>
    <property type="evidence" value="ECO:0007669"/>
    <property type="project" value="TreeGrafter"/>
</dbReference>
<dbReference type="Proteomes" id="UP000198769">
    <property type="component" value="Unassembled WGS sequence"/>
</dbReference>